<proteinExistence type="predicted"/>
<gene>
    <name evidence="4" type="primary">LOC106819394</name>
</gene>
<feature type="domain" description="COP9 signalosome complex subunit 3 C-terminal helix" evidence="2">
    <location>
        <begin position="15"/>
        <end position="40"/>
    </location>
</feature>
<evidence type="ECO:0000313" key="4">
    <source>
        <dbReference type="RefSeq" id="XP_014679521.1"/>
    </source>
</evidence>
<evidence type="ECO:0000259" key="2">
    <source>
        <dbReference type="Pfam" id="PF21215"/>
    </source>
</evidence>
<dbReference type="InterPro" id="IPR048621">
    <property type="entry name" value="CSN3_C"/>
</dbReference>
<sequence>MVSFHDCPETYQDAAMLQLLDSELKKCVQLDEKLRAMDQEIAVNPQYVRKSSGMQEDELASTVMGGKLGPFVPQGLDVPLQPSRDQPKSGASNAKPWA</sequence>
<dbReference type="Proteomes" id="UP000695022">
    <property type="component" value="Unplaced"/>
</dbReference>
<dbReference type="RefSeq" id="XP_014679521.1">
    <property type="nucleotide sequence ID" value="XM_014824035.1"/>
</dbReference>
<feature type="region of interest" description="Disordered" evidence="1">
    <location>
        <begin position="70"/>
        <end position="98"/>
    </location>
</feature>
<dbReference type="GeneID" id="106819394"/>
<dbReference type="Pfam" id="PF21215">
    <property type="entry name" value="CSN3-like_C"/>
    <property type="match status" value="1"/>
</dbReference>
<evidence type="ECO:0000313" key="3">
    <source>
        <dbReference type="Proteomes" id="UP000695022"/>
    </source>
</evidence>
<accession>A0ABM1F500</accession>
<keyword evidence="3" id="KW-1185">Reference proteome</keyword>
<evidence type="ECO:0000256" key="1">
    <source>
        <dbReference type="SAM" id="MobiDB-lite"/>
    </source>
</evidence>
<reference evidence="4" key="1">
    <citation type="submission" date="2025-08" db="UniProtKB">
        <authorList>
            <consortium name="RefSeq"/>
        </authorList>
    </citation>
    <scope>IDENTIFICATION</scope>
</reference>
<name>A0ABM1F500_PRICU</name>
<organism evidence="3 4">
    <name type="scientific">Priapulus caudatus</name>
    <name type="common">Priapulid worm</name>
    <dbReference type="NCBI Taxonomy" id="37621"/>
    <lineage>
        <taxon>Eukaryota</taxon>
        <taxon>Metazoa</taxon>
        <taxon>Ecdysozoa</taxon>
        <taxon>Scalidophora</taxon>
        <taxon>Priapulida</taxon>
        <taxon>Priapulimorpha</taxon>
        <taxon>Priapulimorphida</taxon>
        <taxon>Priapulidae</taxon>
        <taxon>Priapulus</taxon>
    </lineage>
</organism>
<protein>
    <submittedName>
        <fullName evidence="4">COP9 signalosome complex subunit 3-like</fullName>
    </submittedName>
</protein>